<keyword evidence="4 5" id="KW-0975">Bacterial flagellum</keyword>
<dbReference type="GO" id="GO:0009425">
    <property type="term" value="C:bacterial-type flagellum basal body"/>
    <property type="evidence" value="ECO:0007669"/>
    <property type="project" value="UniProtKB-SubCell"/>
</dbReference>
<dbReference type="PANTHER" id="PTHR34653:SF1">
    <property type="entry name" value="FLAGELLAR HOOK-BASAL BODY COMPLEX PROTEIN FLIE"/>
    <property type="match status" value="1"/>
</dbReference>
<evidence type="ECO:0000256" key="5">
    <source>
        <dbReference type="HAMAP-Rule" id="MF_00724"/>
    </source>
</evidence>
<dbReference type="STRING" id="1441930.Z042_08520"/>
<evidence type="ECO:0000313" key="7">
    <source>
        <dbReference type="Proteomes" id="UP000019030"/>
    </source>
</evidence>
<comment type="subcellular location">
    <subcellularLocation>
        <location evidence="1 5">Bacterial flagellum basal body</location>
    </subcellularLocation>
</comment>
<reference evidence="6 7" key="2">
    <citation type="submission" date="2015-03" db="EMBL/GenBank/DDBJ databases">
        <authorList>
            <person name="Chan K.-G."/>
        </authorList>
    </citation>
    <scope>NUCLEOTIDE SEQUENCE [LARGE SCALE GENOMIC DNA]</scope>
    <source>
        <strain evidence="6 7">RB-25</strain>
    </source>
</reference>
<organism evidence="6 7">
    <name type="scientific">Chania multitudinisentens RB-25</name>
    <dbReference type="NCBI Taxonomy" id="1441930"/>
    <lineage>
        <taxon>Bacteria</taxon>
        <taxon>Pseudomonadati</taxon>
        <taxon>Pseudomonadota</taxon>
        <taxon>Gammaproteobacteria</taxon>
        <taxon>Enterobacterales</taxon>
        <taxon>Yersiniaceae</taxon>
        <taxon>Chania</taxon>
    </lineage>
</organism>
<dbReference type="KEGG" id="sfo:Z042_08520"/>
<sequence>MGMAQQSLLATMQKTAALASSGIITKPNTMMPIGTAFAGTQPVSFSQVLNSAIGNVNALQHSASLKQKAIDMGQSDDLSGAIIESQKASVAFSAMMQTRNKLSSALDEVINIPL</sequence>
<evidence type="ECO:0000256" key="2">
    <source>
        <dbReference type="ARBA" id="ARBA00009272"/>
    </source>
</evidence>
<protein>
    <recommendedName>
        <fullName evidence="3 5">Flagellar hook-basal body complex protein FliE</fullName>
    </recommendedName>
</protein>
<evidence type="ECO:0000256" key="1">
    <source>
        <dbReference type="ARBA" id="ARBA00004117"/>
    </source>
</evidence>
<dbReference type="InterPro" id="IPR001624">
    <property type="entry name" value="FliE"/>
</dbReference>
<evidence type="ECO:0000256" key="3">
    <source>
        <dbReference type="ARBA" id="ARBA00018024"/>
    </source>
</evidence>
<dbReference type="GO" id="GO:0071973">
    <property type="term" value="P:bacterial-type flagellum-dependent cell motility"/>
    <property type="evidence" value="ECO:0007669"/>
    <property type="project" value="InterPro"/>
</dbReference>
<keyword evidence="7" id="KW-1185">Reference proteome</keyword>
<dbReference type="GO" id="GO:0005198">
    <property type="term" value="F:structural molecule activity"/>
    <property type="evidence" value="ECO:0007669"/>
    <property type="project" value="InterPro"/>
</dbReference>
<name>W0L768_9GAMM</name>
<evidence type="ECO:0000256" key="4">
    <source>
        <dbReference type="ARBA" id="ARBA00023143"/>
    </source>
</evidence>
<dbReference type="GO" id="GO:0003774">
    <property type="term" value="F:cytoskeletal motor activity"/>
    <property type="evidence" value="ECO:0007669"/>
    <property type="project" value="InterPro"/>
</dbReference>
<keyword evidence="6" id="KW-0966">Cell projection</keyword>
<gene>
    <name evidence="5" type="primary">fliE</name>
    <name evidence="6" type="ORF">Z042_08520</name>
</gene>
<dbReference type="EMBL" id="CP007044">
    <property type="protein sequence ID" value="AHG19658.2"/>
    <property type="molecule type" value="Genomic_DNA"/>
</dbReference>
<evidence type="ECO:0000313" key="6">
    <source>
        <dbReference type="EMBL" id="AHG19658.2"/>
    </source>
</evidence>
<proteinExistence type="inferred from homology"/>
<keyword evidence="6" id="KW-0282">Flagellum</keyword>
<dbReference type="AlphaFoldDB" id="W0L768"/>
<accession>W0L768</accession>
<comment type="similarity">
    <text evidence="2 5">Belongs to the FliE family.</text>
</comment>
<dbReference type="Pfam" id="PF02049">
    <property type="entry name" value="FliE"/>
    <property type="match status" value="1"/>
</dbReference>
<reference evidence="6 7" key="1">
    <citation type="submission" date="2014-01" db="EMBL/GenBank/DDBJ databases">
        <title>Isolation of Serratia multitudinisentens RB-25 from Ex-Landfill site.</title>
        <authorList>
            <person name="Robson E.H.J."/>
        </authorList>
    </citation>
    <scope>NUCLEOTIDE SEQUENCE [LARGE SCALE GENOMIC DNA]</scope>
    <source>
        <strain evidence="6 7">RB-25</strain>
    </source>
</reference>
<dbReference type="HAMAP" id="MF_00724">
    <property type="entry name" value="FliE"/>
    <property type="match status" value="1"/>
</dbReference>
<keyword evidence="6" id="KW-0969">Cilium</keyword>
<dbReference type="Proteomes" id="UP000019030">
    <property type="component" value="Chromosome"/>
</dbReference>
<dbReference type="PANTHER" id="PTHR34653">
    <property type="match status" value="1"/>
</dbReference>
<dbReference type="eggNOG" id="COG1677">
    <property type="taxonomic scope" value="Bacteria"/>
</dbReference>
<dbReference type="PRINTS" id="PR01006">
    <property type="entry name" value="FLGHOOKFLIE"/>
</dbReference>
<dbReference type="HOGENOM" id="CLU_147249_1_1_6"/>